<dbReference type="GO" id="GO:0019546">
    <property type="term" value="P:L-arginine deiminase pathway"/>
    <property type="evidence" value="ECO:0007669"/>
    <property type="project" value="TreeGrafter"/>
</dbReference>
<protein>
    <recommendedName>
        <fullName evidence="3">N(G),N(G)-dimethylarginine dimethylaminohydrolase</fullName>
    </recommendedName>
</protein>
<dbReference type="Pfam" id="PF19420">
    <property type="entry name" value="DDAH_eukar"/>
    <property type="match status" value="1"/>
</dbReference>
<dbReference type="PANTHER" id="PTHR47271:SF2">
    <property type="entry name" value="ARGININE DEIMINASE"/>
    <property type="match status" value="1"/>
</dbReference>
<dbReference type="Proteomes" id="UP000447833">
    <property type="component" value="Unassembled WGS sequence"/>
</dbReference>
<dbReference type="AlphaFoldDB" id="A0A845F260"/>
<sequence length="283" mass="31701">MNGVAVGHKIQCKSEYTTLKNVLVVKPSFMRITEIINETQKHYENNNINIPLALQQHEAFVEVLEANGANVSELQAVSSLPEQVFTRDIGFTIHDELFVATMNEQVRKSEVNTVKAFLQENEISYQEGFPGSIEGGDVVVDGSTIWVGNSGRTSQVAIQELQKRLPAYTVEPLSLRQDILHLDCVFNIISEEVALVYPPAFTKDDLRKLEARFQLIHVTEEEQFYMGPNVLSIGDGKIVSLSQNKRLNRILSAHGFRVLSVDFSEIIKSGGSFRCCTLTLERS</sequence>
<dbReference type="EMBL" id="WMEY01000005">
    <property type="protein sequence ID" value="MYL65122.1"/>
    <property type="molecule type" value="Genomic_DNA"/>
</dbReference>
<evidence type="ECO:0008006" key="3">
    <source>
        <dbReference type="Google" id="ProtNLM"/>
    </source>
</evidence>
<comment type="caution">
    <text evidence="1">The sequence shown here is derived from an EMBL/GenBank/DDBJ whole genome shotgun (WGS) entry which is preliminary data.</text>
</comment>
<organism evidence="1 2">
    <name type="scientific">Guptibacillus hwajinpoensis</name>
    <dbReference type="NCBI Taxonomy" id="208199"/>
    <lineage>
        <taxon>Bacteria</taxon>
        <taxon>Bacillati</taxon>
        <taxon>Bacillota</taxon>
        <taxon>Bacilli</taxon>
        <taxon>Bacillales</taxon>
        <taxon>Guptibacillaceae</taxon>
        <taxon>Guptibacillus</taxon>
    </lineage>
</organism>
<evidence type="ECO:0000313" key="2">
    <source>
        <dbReference type="Proteomes" id="UP000447833"/>
    </source>
</evidence>
<evidence type="ECO:0000313" key="1">
    <source>
        <dbReference type="EMBL" id="MYL65122.1"/>
    </source>
</evidence>
<name>A0A845F260_9BACL</name>
<proteinExistence type="predicted"/>
<gene>
    <name evidence="1" type="ORF">GLW07_17325</name>
</gene>
<dbReference type="SUPFAM" id="SSF55909">
    <property type="entry name" value="Pentein"/>
    <property type="match status" value="1"/>
</dbReference>
<dbReference type="Gene3D" id="3.75.10.10">
    <property type="entry name" value="L-arginine/glycine Amidinotransferase, Chain A"/>
    <property type="match status" value="1"/>
</dbReference>
<reference evidence="1 2" key="1">
    <citation type="submission" date="2019-11" db="EMBL/GenBank/DDBJ databases">
        <title>Genome sequences of 17 halophilic strains isolated from different environments.</title>
        <authorList>
            <person name="Furrow R.E."/>
        </authorList>
    </citation>
    <scope>NUCLEOTIDE SEQUENCE [LARGE SCALE GENOMIC DNA]</scope>
    <source>
        <strain evidence="1 2">22506_14_FS</strain>
    </source>
</reference>
<accession>A0A845F260</accession>
<dbReference type="GO" id="GO:0016990">
    <property type="term" value="F:arginine deiminase activity"/>
    <property type="evidence" value="ECO:0007669"/>
    <property type="project" value="TreeGrafter"/>
</dbReference>
<dbReference type="PANTHER" id="PTHR47271">
    <property type="entry name" value="ARGININE DEIMINASE"/>
    <property type="match status" value="1"/>
</dbReference>
<dbReference type="RefSeq" id="WP_160920488.1">
    <property type="nucleotide sequence ID" value="NZ_WMEY01000005.1"/>
</dbReference>